<feature type="region of interest" description="Disordered" evidence="1">
    <location>
        <begin position="317"/>
        <end position="420"/>
    </location>
</feature>
<proteinExistence type="predicted"/>
<dbReference type="SMART" id="SM00530">
    <property type="entry name" value="HTH_XRE"/>
    <property type="match status" value="1"/>
</dbReference>
<protein>
    <submittedName>
        <fullName evidence="3">Helix-turn-helix domain-containing protein</fullName>
    </submittedName>
</protein>
<dbReference type="InterPro" id="IPR001387">
    <property type="entry name" value="Cro/C1-type_HTH"/>
</dbReference>
<comment type="caution">
    <text evidence="3">The sequence shown here is derived from an EMBL/GenBank/DDBJ whole genome shotgun (WGS) entry which is preliminary data.</text>
</comment>
<gene>
    <name evidence="3" type="ORF">IHE55_24615</name>
</gene>
<dbReference type="SUPFAM" id="SSF47413">
    <property type="entry name" value="lambda repressor-like DNA-binding domains"/>
    <property type="match status" value="1"/>
</dbReference>
<dbReference type="Proteomes" id="UP000807371">
    <property type="component" value="Unassembled WGS sequence"/>
</dbReference>
<dbReference type="CDD" id="cd00093">
    <property type="entry name" value="HTH_XRE"/>
    <property type="match status" value="1"/>
</dbReference>
<feature type="domain" description="HTH cro/C1-type" evidence="2">
    <location>
        <begin position="12"/>
        <end position="68"/>
    </location>
</feature>
<feature type="compositionally biased region" description="Low complexity" evidence="1">
    <location>
        <begin position="86"/>
        <end position="102"/>
    </location>
</feature>
<dbReference type="EMBL" id="JACYXC010000001">
    <property type="protein sequence ID" value="MBH5337785.1"/>
    <property type="molecule type" value="Genomic_DNA"/>
</dbReference>
<dbReference type="Pfam" id="PF13560">
    <property type="entry name" value="HTH_31"/>
    <property type="match status" value="1"/>
</dbReference>
<keyword evidence="4" id="KW-1185">Reference proteome</keyword>
<name>A0ABS0NRE5_9ACTN</name>
<feature type="compositionally biased region" description="Gly residues" evidence="1">
    <location>
        <begin position="398"/>
        <end position="413"/>
    </location>
</feature>
<reference evidence="3 4" key="1">
    <citation type="submission" date="2020-09" db="EMBL/GenBank/DDBJ databases">
        <title>Biosynthesis of the nuclear factor of activated T cells inhibitor NFAT-133 and its congeners in Streptomyces pactum.</title>
        <authorList>
            <person name="Zhou W."/>
            <person name="Posri P."/>
            <person name="Abugrain M.E."/>
            <person name="Weisberg A.J."/>
            <person name="Chang J.H."/>
            <person name="Mahmud T."/>
        </authorList>
    </citation>
    <scope>NUCLEOTIDE SEQUENCE [LARGE SCALE GENOMIC DNA]</scope>
    <source>
        <strain evidence="3 4">ATCC 27456</strain>
    </source>
</reference>
<feature type="compositionally biased region" description="Low complexity" evidence="1">
    <location>
        <begin position="330"/>
        <end position="352"/>
    </location>
</feature>
<sequence length="620" mass="61915">MGSGEVERFAESLRELKERSGRSYGFLAKRLHMSTSTLHRYCSGEAVPAEFGRVERLALLCGANAEERIRLHRYWLLADAARRTAPGRTAAGRATDVAAGTDPGDGPGDGDGAGGGSGTEKATGGAAGAAGRGTGATAGTHPGDGAVGGNRREGTDPGTGPTAAPGTPGMPAGTAGTDGTAGAAGTADAAGRAGAAGDRRTVTPGQPQAVPVEPGGIGTGRHTPGHPSPEAGPEAVPGQPDAEAAPGAPRADRLPPSGAAAGPEARPGPYPADALGRPGPVAAAAFAARGAGRRTGLAWAVSVGAAAALVLAVTAAQVRPSSGGGRPETAAAPSSSRASEPAAGASGAPRARPSGDARGGEGDGAGDAEREVRHGARERATDRPEGTPAPSGSATGRPSGGPVGGARPGGDAGTGTPLGVSVRSHVWENGCDHRYLIDRPATRVAPPPVEQDAAAWAAAHGAVHGGTTNVEVTVRGRGPSAVVLRDLHVRVVGRRAPLPWSSFAMENGCGGALTPSAFSVNLDADRPLARPTDGFDGEHTLPAVRFPYRVSDTDPEVLLVNARTAGCDCEWYLELDWTSGDRGGTVRIDDGGRPFRTSGTVGRPEYGYALDDRAWRLGTG</sequence>
<feature type="region of interest" description="Disordered" evidence="1">
    <location>
        <begin position="86"/>
        <end position="274"/>
    </location>
</feature>
<feature type="compositionally biased region" description="Basic and acidic residues" evidence="1">
    <location>
        <begin position="353"/>
        <end position="385"/>
    </location>
</feature>
<feature type="compositionally biased region" description="Gly residues" evidence="1">
    <location>
        <begin position="125"/>
        <end position="136"/>
    </location>
</feature>
<evidence type="ECO:0000313" key="3">
    <source>
        <dbReference type="EMBL" id="MBH5337785.1"/>
    </source>
</evidence>
<feature type="compositionally biased region" description="Low complexity" evidence="1">
    <location>
        <begin position="255"/>
        <end position="267"/>
    </location>
</feature>
<dbReference type="InterPro" id="IPR010982">
    <property type="entry name" value="Lambda_DNA-bd_dom_sf"/>
</dbReference>
<feature type="compositionally biased region" description="Gly residues" evidence="1">
    <location>
        <begin position="103"/>
        <end position="118"/>
    </location>
</feature>
<evidence type="ECO:0000256" key="1">
    <source>
        <dbReference type="SAM" id="MobiDB-lite"/>
    </source>
</evidence>
<evidence type="ECO:0000313" key="4">
    <source>
        <dbReference type="Proteomes" id="UP000807371"/>
    </source>
</evidence>
<accession>A0ABS0NRE5</accession>
<feature type="compositionally biased region" description="Low complexity" evidence="1">
    <location>
        <begin position="156"/>
        <end position="196"/>
    </location>
</feature>
<evidence type="ECO:0000259" key="2">
    <source>
        <dbReference type="SMART" id="SM00530"/>
    </source>
</evidence>
<organism evidence="3 4">
    <name type="scientific">Streptomyces pactum</name>
    <dbReference type="NCBI Taxonomy" id="68249"/>
    <lineage>
        <taxon>Bacteria</taxon>
        <taxon>Bacillati</taxon>
        <taxon>Actinomycetota</taxon>
        <taxon>Actinomycetes</taxon>
        <taxon>Kitasatosporales</taxon>
        <taxon>Streptomycetaceae</taxon>
        <taxon>Streptomyces</taxon>
    </lineage>
</organism>
<dbReference type="RefSeq" id="WP_197991026.1">
    <property type="nucleotide sequence ID" value="NZ_JACYXC010000001.1"/>
</dbReference>